<keyword evidence="8" id="KW-1185">Reference proteome</keyword>
<proteinExistence type="predicted"/>
<evidence type="ECO:0000256" key="4">
    <source>
        <dbReference type="PROSITE-ProRule" id="PRU00510"/>
    </source>
</evidence>
<dbReference type="KEGG" id="srhi:H9L12_08425"/>
<evidence type="ECO:0000259" key="5">
    <source>
        <dbReference type="Pfam" id="PF01258"/>
    </source>
</evidence>
<dbReference type="Pfam" id="PF01258">
    <property type="entry name" value="zf-dskA_traR"/>
    <property type="match status" value="1"/>
</dbReference>
<accession>A0A7G9S931</accession>
<dbReference type="RefSeq" id="WP_187541356.1">
    <property type="nucleotide sequence ID" value="NZ_CP060717.1"/>
</dbReference>
<evidence type="ECO:0000313" key="7">
    <source>
        <dbReference type="EMBL" id="QNN64356.1"/>
    </source>
</evidence>
<dbReference type="Gene3D" id="1.20.120.910">
    <property type="entry name" value="DksA, coiled-coil domain"/>
    <property type="match status" value="1"/>
</dbReference>
<organism evidence="7 8">
    <name type="scientific">Sphingomonas rhizophila</name>
    <dbReference type="NCBI Taxonomy" id="2071607"/>
    <lineage>
        <taxon>Bacteria</taxon>
        <taxon>Pseudomonadati</taxon>
        <taxon>Pseudomonadota</taxon>
        <taxon>Alphaproteobacteria</taxon>
        <taxon>Sphingomonadales</taxon>
        <taxon>Sphingomonadaceae</taxon>
        <taxon>Sphingomonas</taxon>
    </lineage>
</organism>
<dbReference type="PANTHER" id="PTHR33823:SF4">
    <property type="entry name" value="GENERAL STRESS PROTEIN 16O"/>
    <property type="match status" value="1"/>
</dbReference>
<keyword evidence="1" id="KW-0479">Metal-binding</keyword>
<dbReference type="Pfam" id="PF21173">
    <property type="entry name" value="DksA-like_N"/>
    <property type="match status" value="1"/>
</dbReference>
<evidence type="ECO:0000256" key="2">
    <source>
        <dbReference type="ARBA" id="ARBA00022771"/>
    </source>
</evidence>
<evidence type="ECO:0000313" key="8">
    <source>
        <dbReference type="Proteomes" id="UP000515955"/>
    </source>
</evidence>
<name>A0A7G9S931_9SPHN</name>
<feature type="domain" description="DnaK suppressor protein-like N-terminal" evidence="6">
    <location>
        <begin position="9"/>
        <end position="71"/>
    </location>
</feature>
<dbReference type="InterPro" id="IPR048487">
    <property type="entry name" value="DksA-like_N"/>
</dbReference>
<dbReference type="Proteomes" id="UP000515955">
    <property type="component" value="Chromosome"/>
</dbReference>
<dbReference type="AlphaFoldDB" id="A0A7G9S931"/>
<gene>
    <name evidence="7" type="ORF">H9L12_08425</name>
</gene>
<dbReference type="InterPro" id="IPR000962">
    <property type="entry name" value="Znf_DskA_TraR"/>
</dbReference>
<feature type="domain" description="Zinc finger DksA/TraR C4-type" evidence="5">
    <location>
        <begin position="74"/>
        <end position="105"/>
    </location>
</feature>
<dbReference type="GO" id="GO:0008270">
    <property type="term" value="F:zinc ion binding"/>
    <property type="evidence" value="ECO:0007669"/>
    <property type="project" value="UniProtKB-KW"/>
</dbReference>
<keyword evidence="2" id="KW-0863">Zinc-finger</keyword>
<sequence>MPEHSAAETQLRSRLTELESRRERIVQDLSQPLDADPSEQAVEMEDDIALEGQAALVEREIESVRRALARIGDGSYGQCVRCGAEIASARLAARPEAALCLECATQDGT</sequence>
<feature type="zinc finger region" description="dksA C4-type" evidence="4">
    <location>
        <begin position="79"/>
        <end position="103"/>
    </location>
</feature>
<protein>
    <submittedName>
        <fullName evidence="7">TraR/DksA C4-type zinc finger protein</fullName>
    </submittedName>
</protein>
<dbReference type="SUPFAM" id="SSF57716">
    <property type="entry name" value="Glucocorticoid receptor-like (DNA-binding domain)"/>
    <property type="match status" value="1"/>
</dbReference>
<dbReference type="PROSITE" id="PS51128">
    <property type="entry name" value="ZF_DKSA_2"/>
    <property type="match status" value="1"/>
</dbReference>
<dbReference type="PANTHER" id="PTHR33823">
    <property type="entry name" value="RNA POLYMERASE-BINDING TRANSCRIPTION FACTOR DKSA-RELATED"/>
    <property type="match status" value="1"/>
</dbReference>
<reference evidence="7 8" key="1">
    <citation type="submission" date="2020-08" db="EMBL/GenBank/DDBJ databases">
        <title>Genome sequence of Sphingomonas rhizophila KACC 19189T.</title>
        <authorList>
            <person name="Hyun D.-W."/>
            <person name="Bae J.-W."/>
        </authorList>
    </citation>
    <scope>NUCLEOTIDE SEQUENCE [LARGE SCALE GENOMIC DNA]</scope>
    <source>
        <strain evidence="7 8">KACC 19189</strain>
    </source>
</reference>
<keyword evidence="3" id="KW-0862">Zinc</keyword>
<evidence type="ECO:0000256" key="3">
    <source>
        <dbReference type="ARBA" id="ARBA00022833"/>
    </source>
</evidence>
<dbReference type="EMBL" id="CP060717">
    <property type="protein sequence ID" value="QNN64356.1"/>
    <property type="molecule type" value="Genomic_DNA"/>
</dbReference>
<evidence type="ECO:0000256" key="1">
    <source>
        <dbReference type="ARBA" id="ARBA00022723"/>
    </source>
</evidence>
<evidence type="ECO:0000259" key="6">
    <source>
        <dbReference type="Pfam" id="PF21173"/>
    </source>
</evidence>